<accession>A0A4C2AC32</accession>
<reference evidence="1 2" key="1">
    <citation type="journal article" date="2019" name="Commun. Biol.">
        <title>The bagworm genome reveals a unique fibroin gene that provides high tensile strength.</title>
        <authorList>
            <person name="Kono N."/>
            <person name="Nakamura H."/>
            <person name="Ohtoshi R."/>
            <person name="Tomita M."/>
            <person name="Numata K."/>
            <person name="Arakawa K."/>
        </authorList>
    </citation>
    <scope>NUCLEOTIDE SEQUENCE [LARGE SCALE GENOMIC DNA]</scope>
</reference>
<organism evidence="1 2">
    <name type="scientific">Eumeta variegata</name>
    <name type="common">Bagworm moth</name>
    <name type="synonym">Eumeta japonica</name>
    <dbReference type="NCBI Taxonomy" id="151549"/>
    <lineage>
        <taxon>Eukaryota</taxon>
        <taxon>Metazoa</taxon>
        <taxon>Ecdysozoa</taxon>
        <taxon>Arthropoda</taxon>
        <taxon>Hexapoda</taxon>
        <taxon>Insecta</taxon>
        <taxon>Pterygota</taxon>
        <taxon>Neoptera</taxon>
        <taxon>Endopterygota</taxon>
        <taxon>Lepidoptera</taxon>
        <taxon>Glossata</taxon>
        <taxon>Ditrysia</taxon>
        <taxon>Tineoidea</taxon>
        <taxon>Psychidae</taxon>
        <taxon>Oiketicinae</taxon>
        <taxon>Eumeta</taxon>
    </lineage>
</organism>
<gene>
    <name evidence="1" type="ORF">EVAR_71018_1</name>
</gene>
<keyword evidence="2" id="KW-1185">Reference proteome</keyword>
<proteinExistence type="predicted"/>
<comment type="caution">
    <text evidence="1">The sequence shown here is derived from an EMBL/GenBank/DDBJ whole genome shotgun (WGS) entry which is preliminary data.</text>
</comment>
<dbReference type="EMBL" id="BGZK01002829">
    <property type="protein sequence ID" value="GBP96749.1"/>
    <property type="molecule type" value="Genomic_DNA"/>
</dbReference>
<sequence>MNSLHVKSVELYCGQFDLATDRPVRYNNFAHNTDRRQYALDSESDLAFDFDPDIALNLDHGLAPVLNPGPSFTRGGDSKEYSMDRSGVHLNGRDDIAIRVERALIKLDFQSSCLSKLYTSNQSQIAHLYRSLGIGAEVSAAAAGEHAPRITPGVLTYHRQI</sequence>
<name>A0A4C2AC32_EUMVA</name>
<dbReference type="AlphaFoldDB" id="A0A4C2AC32"/>
<evidence type="ECO:0000313" key="1">
    <source>
        <dbReference type="EMBL" id="GBP96749.1"/>
    </source>
</evidence>
<protein>
    <submittedName>
        <fullName evidence="1">Uncharacterized protein</fullName>
    </submittedName>
</protein>
<dbReference type="Proteomes" id="UP000299102">
    <property type="component" value="Unassembled WGS sequence"/>
</dbReference>
<evidence type="ECO:0000313" key="2">
    <source>
        <dbReference type="Proteomes" id="UP000299102"/>
    </source>
</evidence>